<gene>
    <name evidence="2" type="ORF">Loa_00149</name>
</gene>
<dbReference type="EMBL" id="CP004006">
    <property type="protein sequence ID" value="AHE65740.1"/>
    <property type="molecule type" value="Genomic_DNA"/>
</dbReference>
<feature type="transmembrane region" description="Helical" evidence="1">
    <location>
        <begin position="12"/>
        <end position="33"/>
    </location>
</feature>
<keyword evidence="1" id="KW-1133">Transmembrane helix</keyword>
<protein>
    <submittedName>
        <fullName evidence="2">Uncharacterized protein</fullName>
    </submittedName>
</protein>
<accession>W0B7B5</accession>
<keyword evidence="1" id="KW-0812">Transmembrane</keyword>
<organism evidence="2 3">
    <name type="scientific">Legionella oakridgensis ATCC 33761 = DSM 21215</name>
    <dbReference type="NCBI Taxonomy" id="1268635"/>
    <lineage>
        <taxon>Bacteria</taxon>
        <taxon>Pseudomonadati</taxon>
        <taxon>Pseudomonadota</taxon>
        <taxon>Gammaproteobacteria</taxon>
        <taxon>Legionellales</taxon>
        <taxon>Legionellaceae</taxon>
        <taxon>Legionella</taxon>
    </lineage>
</organism>
<dbReference type="HOGENOM" id="CLU_2770800_0_0_6"/>
<name>W0B7B5_9GAMM</name>
<keyword evidence="3" id="KW-1185">Reference proteome</keyword>
<evidence type="ECO:0000313" key="3">
    <source>
        <dbReference type="Proteomes" id="UP000018838"/>
    </source>
</evidence>
<keyword evidence="1" id="KW-0472">Membrane</keyword>
<reference evidence="2 3" key="1">
    <citation type="journal article" date="2013" name="Int. J. Med. Microbiol.">
        <title>Legionella oakridgensis ATCC 33761 genome sequence and phenotypic characterization reveals its replication capacity in amoebae.</title>
        <authorList>
            <person name="Brzuszkiewicz E."/>
            <person name="Schulz T."/>
            <person name="Rydzewski K."/>
            <person name="Daniel R."/>
            <person name="Gillmaier N."/>
            <person name="Dittmann C."/>
            <person name="Holland G."/>
            <person name="Schunder E."/>
            <person name="Lautner M."/>
            <person name="Eisenreich W."/>
            <person name="Luck C."/>
            <person name="Heuner K."/>
        </authorList>
    </citation>
    <scope>NUCLEOTIDE SEQUENCE [LARGE SCALE GENOMIC DNA]</scope>
    <source>
        <strain>OR-10</strain>
        <strain evidence="3">ATCC 33761</strain>
    </source>
</reference>
<dbReference type="STRING" id="1268635.Loa_00149"/>
<sequence length="69" mass="6766">MFGDCAGAASSVASIALLASNVGSVFVLLDGLFDSNALSVMPLFIEGEVAPMVVADGDGGGKTSDADTI</sequence>
<proteinExistence type="predicted"/>
<evidence type="ECO:0000313" key="2">
    <source>
        <dbReference type="EMBL" id="AHE65740.1"/>
    </source>
</evidence>
<evidence type="ECO:0000256" key="1">
    <source>
        <dbReference type="SAM" id="Phobius"/>
    </source>
</evidence>
<dbReference type="Proteomes" id="UP000018838">
    <property type="component" value="Chromosome"/>
</dbReference>
<dbReference type="AlphaFoldDB" id="W0B7B5"/>
<dbReference type="KEGG" id="lok:Loa_00149"/>